<evidence type="ECO:0000313" key="3">
    <source>
        <dbReference type="EMBL" id="ACY49718.1"/>
    </source>
</evidence>
<keyword evidence="2" id="KW-0472">Membrane</keyword>
<feature type="region of interest" description="Disordered" evidence="1">
    <location>
        <begin position="124"/>
        <end position="144"/>
    </location>
</feature>
<accession>D0MKQ4</accession>
<dbReference type="EMBL" id="CP001808">
    <property type="protein sequence ID" value="ACY49718.1"/>
    <property type="molecule type" value="Genomic_DNA"/>
</dbReference>
<feature type="transmembrane region" description="Helical" evidence="2">
    <location>
        <begin position="35"/>
        <end position="66"/>
    </location>
</feature>
<dbReference type="HOGENOM" id="CLU_1487954_0_0_10"/>
<reference evidence="3 4" key="1">
    <citation type="journal article" date="2009" name="Stand. Genomic Sci.">
        <title>Complete genome sequence of Rhodothermus marinus type strain (R-10).</title>
        <authorList>
            <person name="Nolan M."/>
            <person name="Tindall B.J."/>
            <person name="Pomrenke H."/>
            <person name="Lapidus A."/>
            <person name="Copeland A."/>
            <person name="Glavina Del Rio T."/>
            <person name="Lucas S."/>
            <person name="Chen F."/>
            <person name="Tice H."/>
            <person name="Cheng J.F."/>
            <person name="Saunders E."/>
            <person name="Han C."/>
            <person name="Bruce D."/>
            <person name="Goodwin L."/>
            <person name="Chain P."/>
            <person name="Pitluck S."/>
            <person name="Ovchinikova G."/>
            <person name="Pati A."/>
            <person name="Ivanova N."/>
            <person name="Mavromatis K."/>
            <person name="Chen A."/>
            <person name="Palaniappan K."/>
            <person name="Land M."/>
            <person name="Hauser L."/>
            <person name="Chang Y.J."/>
            <person name="Jeffries C.D."/>
            <person name="Brettin T."/>
            <person name="Goker M."/>
            <person name="Bristow J."/>
            <person name="Eisen J.A."/>
            <person name="Markowitz V."/>
            <person name="Hugenholtz P."/>
            <person name="Kyrpides N.C."/>
            <person name="Klenk H.P."/>
            <person name="Detter J.C."/>
        </authorList>
    </citation>
    <scope>NUCLEOTIDE SEQUENCE [LARGE SCALE GENOMIC DNA]</scope>
    <source>
        <strain evidence="4">ATCC 43812 / DSM 4252 / R-10</strain>
        <plasmid evidence="3">pRMAR01</plasmid>
    </source>
</reference>
<evidence type="ECO:0000313" key="4">
    <source>
        <dbReference type="Proteomes" id="UP000002221"/>
    </source>
</evidence>
<evidence type="ECO:0000256" key="2">
    <source>
        <dbReference type="SAM" id="Phobius"/>
    </source>
</evidence>
<sequence>MERFWFLFAIGSLAFLIYRYNQICRKNPGLNRQVYAFTLALFLIVFIVANIYEYICAAPLFVIYLIFLLKTFFDHDKILALSALITVVASFNLMLENISVFSSFFLLAWLAFIFTVFHRKDSANSKALDGSGRRNSSDSENDRNVRLPVKAERRELELIRKTRGDLENRRFLALRVRSMRL</sequence>
<name>D0MKQ4_RHOM4</name>
<proteinExistence type="predicted"/>
<keyword evidence="2" id="KW-1133">Transmembrane helix</keyword>
<dbReference type="AlphaFoldDB" id="D0MKQ4"/>
<dbReference type="KEGG" id="rmr:Rmar_2851"/>
<organism evidence="3 4">
    <name type="scientific">Rhodothermus marinus (strain ATCC 43812 / DSM 4252 / R-10)</name>
    <name type="common">Rhodothermus obamensis</name>
    <dbReference type="NCBI Taxonomy" id="518766"/>
    <lineage>
        <taxon>Bacteria</taxon>
        <taxon>Pseudomonadati</taxon>
        <taxon>Rhodothermota</taxon>
        <taxon>Rhodothermia</taxon>
        <taxon>Rhodothermales</taxon>
        <taxon>Rhodothermaceae</taxon>
        <taxon>Rhodothermus</taxon>
    </lineage>
</organism>
<feature type="compositionally biased region" description="Basic and acidic residues" evidence="1">
    <location>
        <begin position="131"/>
        <end position="144"/>
    </location>
</feature>
<feature type="transmembrane region" description="Helical" evidence="2">
    <location>
        <begin position="78"/>
        <end position="95"/>
    </location>
</feature>
<keyword evidence="4" id="KW-1185">Reference proteome</keyword>
<keyword evidence="2" id="KW-0812">Transmembrane</keyword>
<dbReference type="RefSeq" id="WP_012845328.1">
    <property type="nucleotide sequence ID" value="NC_013502.1"/>
</dbReference>
<dbReference type="Proteomes" id="UP000002221">
    <property type="component" value="Plasmid pRMAR01"/>
</dbReference>
<feature type="transmembrane region" description="Helical" evidence="2">
    <location>
        <begin position="101"/>
        <end position="117"/>
    </location>
</feature>
<gene>
    <name evidence="3" type="ordered locus">Rmar_2851</name>
</gene>
<protein>
    <submittedName>
        <fullName evidence="3">Uncharacterized protein</fullName>
    </submittedName>
</protein>
<evidence type="ECO:0000256" key="1">
    <source>
        <dbReference type="SAM" id="MobiDB-lite"/>
    </source>
</evidence>
<keyword evidence="3" id="KW-0614">Plasmid</keyword>
<geneLocation type="plasmid" evidence="3 4">
    <name>pRMAR01</name>
</geneLocation>